<keyword evidence="1" id="KW-0812">Transmembrane</keyword>
<dbReference type="NCBIfam" id="TIGR01167">
    <property type="entry name" value="LPXTG_anchor"/>
    <property type="match status" value="1"/>
</dbReference>
<accession>A0A1D8P9Q6</accession>
<sequence>MKKYILHIVFFICGITFAQNPIEVAIDTTNIRIGEQIEYKISVKKAENVLFPKLVLDSLNKVEVVEELKIDTTQTKFIKKYLLTSFDSGQYVIPQQEVLINNKKFRTDSLLINVATVKVDTTKQNLYELKAIKNQPIIFDDYKNYLWIALGVLALILGLILYFVFRKKKEAIAPEDLIPPYEFAMQRLDQLDQKHLWESGKIKEYYVELTDIIRTYIERELKIPALESTTDELMETIKDFKKIKTLDLPKETIKKLEKLLQEADLVKFAKFKPVKEDIEGHRLDTENIINDLKPKPLVEDEVVE</sequence>
<evidence type="ECO:0000313" key="3">
    <source>
        <dbReference type="EMBL" id="AOW21298.1"/>
    </source>
</evidence>
<dbReference type="RefSeq" id="WP_070237446.1">
    <property type="nucleotide sequence ID" value="NZ_CP017478.1"/>
</dbReference>
<feature type="transmembrane region" description="Helical" evidence="1">
    <location>
        <begin position="145"/>
        <end position="165"/>
    </location>
</feature>
<gene>
    <name evidence="3" type="ORF">LPB138_11680</name>
</gene>
<name>A0A1D8P9Q6_9FLAO</name>
<dbReference type="STRING" id="1850246.LPB138_11680"/>
<reference evidence="3 4" key="1">
    <citation type="submission" date="2016-10" db="EMBL/GenBank/DDBJ databases">
        <title>Lutibacter sp. LPB0138, isolated from marine gastropod.</title>
        <authorList>
            <person name="Kim E."/>
            <person name="Yi H."/>
        </authorList>
    </citation>
    <scope>NUCLEOTIDE SEQUENCE [LARGE SCALE GENOMIC DNA]</scope>
    <source>
        <strain evidence="3 4">LPB0138</strain>
    </source>
</reference>
<evidence type="ECO:0000256" key="1">
    <source>
        <dbReference type="SAM" id="Phobius"/>
    </source>
</evidence>
<keyword evidence="4" id="KW-1185">Reference proteome</keyword>
<protein>
    <recommendedName>
        <fullName evidence="5">Protein BatD</fullName>
    </recommendedName>
</protein>
<feature type="signal peptide" evidence="2">
    <location>
        <begin position="1"/>
        <end position="18"/>
    </location>
</feature>
<dbReference type="Proteomes" id="UP000176050">
    <property type="component" value="Chromosome"/>
</dbReference>
<dbReference type="AlphaFoldDB" id="A0A1D8P9Q6"/>
<evidence type="ECO:0000313" key="4">
    <source>
        <dbReference type="Proteomes" id="UP000176050"/>
    </source>
</evidence>
<keyword evidence="1" id="KW-0472">Membrane</keyword>
<evidence type="ECO:0008006" key="5">
    <source>
        <dbReference type="Google" id="ProtNLM"/>
    </source>
</evidence>
<proteinExistence type="predicted"/>
<dbReference type="OrthoDB" id="9807384at2"/>
<feature type="chain" id="PRO_5009110921" description="Protein BatD" evidence="2">
    <location>
        <begin position="19"/>
        <end position="304"/>
    </location>
</feature>
<organism evidence="3 4">
    <name type="scientific">Urechidicola croceus</name>
    <dbReference type="NCBI Taxonomy" id="1850246"/>
    <lineage>
        <taxon>Bacteria</taxon>
        <taxon>Pseudomonadati</taxon>
        <taxon>Bacteroidota</taxon>
        <taxon>Flavobacteriia</taxon>
        <taxon>Flavobacteriales</taxon>
        <taxon>Flavobacteriaceae</taxon>
        <taxon>Urechidicola</taxon>
    </lineage>
</organism>
<keyword evidence="1" id="KW-1133">Transmembrane helix</keyword>
<keyword evidence="2" id="KW-0732">Signal</keyword>
<evidence type="ECO:0000256" key="2">
    <source>
        <dbReference type="SAM" id="SignalP"/>
    </source>
</evidence>
<dbReference type="EMBL" id="CP017478">
    <property type="protein sequence ID" value="AOW21298.1"/>
    <property type="molecule type" value="Genomic_DNA"/>
</dbReference>
<dbReference type="KEGG" id="lul:LPB138_11680"/>